<reference evidence="2" key="1">
    <citation type="journal article" date="2019" name="Int. J. Syst. Evol. Microbiol.">
        <title>The Global Catalogue of Microorganisms (GCM) 10K type strain sequencing project: providing services to taxonomists for standard genome sequencing and annotation.</title>
        <authorList>
            <consortium name="The Broad Institute Genomics Platform"/>
            <consortium name="The Broad Institute Genome Sequencing Center for Infectious Disease"/>
            <person name="Wu L."/>
            <person name="Ma J."/>
        </authorList>
    </citation>
    <scope>NUCLEOTIDE SEQUENCE [LARGE SCALE GENOMIC DNA]</scope>
    <source>
        <strain evidence="2">NBRC 15640</strain>
    </source>
</reference>
<evidence type="ECO:0008006" key="3">
    <source>
        <dbReference type="Google" id="ProtNLM"/>
    </source>
</evidence>
<evidence type="ECO:0000313" key="1">
    <source>
        <dbReference type="EMBL" id="GLQ72098.1"/>
    </source>
</evidence>
<gene>
    <name evidence="1" type="ORF">GCM10007932_14580</name>
</gene>
<sequence length="178" mass="20704">MSNQNEEHQALIERKNQWLYSQVDVKYPTKESLAGRKLYKHFQSNKTYSTVSVDDSFSSNVVDELFIVDFHRLTICFATLYSNHWDDKESQSLIIEFLTQIILEPDFPIIIGFKNGEPIGCALGTICDREILISDIYLLNDEKGSYLNFVQQIVNFTDNNFDVDKYIIEHHESHLITS</sequence>
<comment type="caution">
    <text evidence="1">The sequence shown here is derived from an EMBL/GenBank/DDBJ whole genome shotgun (WGS) entry which is preliminary data.</text>
</comment>
<dbReference type="EMBL" id="BSNX01000012">
    <property type="protein sequence ID" value="GLQ72098.1"/>
    <property type="molecule type" value="Genomic_DNA"/>
</dbReference>
<organism evidence="1 2">
    <name type="scientific">Vibrio penaeicida</name>
    <dbReference type="NCBI Taxonomy" id="104609"/>
    <lineage>
        <taxon>Bacteria</taxon>
        <taxon>Pseudomonadati</taxon>
        <taxon>Pseudomonadota</taxon>
        <taxon>Gammaproteobacteria</taxon>
        <taxon>Vibrionales</taxon>
        <taxon>Vibrionaceae</taxon>
        <taxon>Vibrio</taxon>
    </lineage>
</organism>
<dbReference type="AlphaFoldDB" id="A0AAV5NPC3"/>
<dbReference type="RefSeq" id="WP_126609463.1">
    <property type="nucleotide sequence ID" value="NZ_AP025145.1"/>
</dbReference>
<proteinExistence type="predicted"/>
<dbReference type="Gene3D" id="3.40.630.30">
    <property type="match status" value="1"/>
</dbReference>
<name>A0AAV5NPC3_9VIBR</name>
<protein>
    <recommendedName>
        <fullName evidence="3">Flavodoxin</fullName>
    </recommendedName>
</protein>
<accession>A0AAV5NPC3</accession>
<dbReference type="Proteomes" id="UP001156690">
    <property type="component" value="Unassembled WGS sequence"/>
</dbReference>
<keyword evidence="2" id="KW-1185">Reference proteome</keyword>
<evidence type="ECO:0000313" key="2">
    <source>
        <dbReference type="Proteomes" id="UP001156690"/>
    </source>
</evidence>